<protein>
    <submittedName>
        <fullName evidence="1">Uncharacterized protein</fullName>
    </submittedName>
</protein>
<sequence length="373" mass="41400">MPNIYEYAGDGIPFFNGVNATHGLNAHAFDQGSVYFATAAQEHEQLSAPYMFDNNATAPNALGLDWGAHDYVAQHQGIGVATDYFAAPAHNDGDYNHMEVDDGGEAHQQHPLPGVALVLDEVDGAMNLAPAAVGAVMAAPTGDGAFQRTIASAMCQARLWANGFSSDIVGSLRDHIEDLVPAFSSRLPKEHKEWMKKAVVEVYDELSVIWFREHMGQQDDPNGPPPAYASKATTVGQEARPKLPSLDSIRCRLTRQLNDFNPAGVALKAWEKECLRQTYVLRTNVRDFTMLEKVTIAANLIRILGHTDAKLEILFECDDYHCHSSVKFIVTRRLSDTLFIRIEELVEELCKRCEPFEPKVRVLSFNKADYMYA</sequence>
<dbReference type="RefSeq" id="XP_069206726.1">
    <property type="nucleotide sequence ID" value="XM_069354655.1"/>
</dbReference>
<dbReference type="Proteomes" id="UP001565368">
    <property type="component" value="Unassembled WGS sequence"/>
</dbReference>
<organism evidence="1 2">
    <name type="scientific">Vanrija albida</name>
    <dbReference type="NCBI Taxonomy" id="181172"/>
    <lineage>
        <taxon>Eukaryota</taxon>
        <taxon>Fungi</taxon>
        <taxon>Dikarya</taxon>
        <taxon>Basidiomycota</taxon>
        <taxon>Agaricomycotina</taxon>
        <taxon>Tremellomycetes</taxon>
        <taxon>Trichosporonales</taxon>
        <taxon>Trichosporonaceae</taxon>
        <taxon>Vanrija</taxon>
    </lineage>
</organism>
<keyword evidence="2" id="KW-1185">Reference proteome</keyword>
<evidence type="ECO:0000313" key="2">
    <source>
        <dbReference type="Proteomes" id="UP001565368"/>
    </source>
</evidence>
<evidence type="ECO:0000313" key="1">
    <source>
        <dbReference type="EMBL" id="KAL1406782.1"/>
    </source>
</evidence>
<reference evidence="1 2" key="1">
    <citation type="submission" date="2023-08" db="EMBL/GenBank/DDBJ databases">
        <title>Annotated Genome Sequence of Vanrija albida AlHP1.</title>
        <authorList>
            <person name="Herzog R."/>
        </authorList>
    </citation>
    <scope>NUCLEOTIDE SEQUENCE [LARGE SCALE GENOMIC DNA]</scope>
    <source>
        <strain evidence="1 2">AlHP1</strain>
    </source>
</reference>
<gene>
    <name evidence="1" type="ORF">Q8F55_006188</name>
</gene>
<dbReference type="EMBL" id="JBBXJM010000005">
    <property type="protein sequence ID" value="KAL1406782.1"/>
    <property type="molecule type" value="Genomic_DNA"/>
</dbReference>
<name>A0ABR3PWD2_9TREE</name>
<accession>A0ABR3PWD2</accession>
<dbReference type="GeneID" id="95987231"/>
<proteinExistence type="predicted"/>
<comment type="caution">
    <text evidence="1">The sequence shown here is derived from an EMBL/GenBank/DDBJ whole genome shotgun (WGS) entry which is preliminary data.</text>
</comment>